<keyword evidence="2" id="KW-1185">Reference proteome</keyword>
<protein>
    <recommendedName>
        <fullName evidence="3">Lipoprotein</fullName>
    </recommendedName>
</protein>
<name>A0ABP7VCT7_9FLAO</name>
<comment type="caution">
    <text evidence="1">The sequence shown here is derived from an EMBL/GenBank/DDBJ whole genome shotgun (WGS) entry which is preliminary data.</text>
</comment>
<dbReference type="PROSITE" id="PS51257">
    <property type="entry name" value="PROKAR_LIPOPROTEIN"/>
    <property type="match status" value="1"/>
</dbReference>
<evidence type="ECO:0000313" key="1">
    <source>
        <dbReference type="EMBL" id="GAA4064099.1"/>
    </source>
</evidence>
<dbReference type="RefSeq" id="WP_344815325.1">
    <property type="nucleotide sequence ID" value="NZ_BAABCT010000001.1"/>
</dbReference>
<evidence type="ECO:0000313" key="2">
    <source>
        <dbReference type="Proteomes" id="UP001500367"/>
    </source>
</evidence>
<accession>A0ABP7VCT7</accession>
<dbReference type="EMBL" id="BAABCT010000001">
    <property type="protein sequence ID" value="GAA4064099.1"/>
    <property type="molecule type" value="Genomic_DNA"/>
</dbReference>
<sequence>MKNILILLLISFLLFSCKEKIKQEIKIERDNSNIKLVFPDTVYINEGYDGEIKYKNHLDTITTTLDDVKKYRYIEYYFLKTKNINYDETYLKTIIKDTAYADNSKVIPLLYVKFDKLGQNYIDGIITDKVSIVNGGKLVGGKPGTRIITNQFRVTKGVYVIEKPKKAK</sequence>
<gene>
    <name evidence="1" type="ORF">GCM10022389_06110</name>
</gene>
<evidence type="ECO:0008006" key="3">
    <source>
        <dbReference type="Google" id="ProtNLM"/>
    </source>
</evidence>
<dbReference type="Proteomes" id="UP001500367">
    <property type="component" value="Unassembled WGS sequence"/>
</dbReference>
<reference evidence="2" key="1">
    <citation type="journal article" date="2019" name="Int. J. Syst. Evol. Microbiol.">
        <title>The Global Catalogue of Microorganisms (GCM) 10K type strain sequencing project: providing services to taxonomists for standard genome sequencing and annotation.</title>
        <authorList>
            <consortium name="The Broad Institute Genomics Platform"/>
            <consortium name="The Broad Institute Genome Sequencing Center for Infectious Disease"/>
            <person name="Wu L."/>
            <person name="Ma J."/>
        </authorList>
    </citation>
    <scope>NUCLEOTIDE SEQUENCE [LARGE SCALE GENOMIC DNA]</scope>
    <source>
        <strain evidence="2">JCM 17069</strain>
    </source>
</reference>
<organism evidence="1 2">
    <name type="scientific">Flavobacterium cheonanense</name>
    <dbReference type="NCBI Taxonomy" id="706183"/>
    <lineage>
        <taxon>Bacteria</taxon>
        <taxon>Pseudomonadati</taxon>
        <taxon>Bacteroidota</taxon>
        <taxon>Flavobacteriia</taxon>
        <taxon>Flavobacteriales</taxon>
        <taxon>Flavobacteriaceae</taxon>
        <taxon>Flavobacterium</taxon>
    </lineage>
</organism>
<proteinExistence type="predicted"/>